<dbReference type="EMBL" id="BPLQ01003967">
    <property type="protein sequence ID" value="GIY04723.1"/>
    <property type="molecule type" value="Genomic_DNA"/>
</dbReference>
<sequence length="89" mass="10334">MTSQCILRILITFRRKRPLVSYDLVSCEGVTVRLVCETSCSDQGVFWRKVGRSLTEEKELRLQDIRREDGGTYFCEVTSTGDRGWPRRS</sequence>
<evidence type="ECO:0000313" key="2">
    <source>
        <dbReference type="EMBL" id="GIY04723.1"/>
    </source>
</evidence>
<dbReference type="PROSITE" id="PS50835">
    <property type="entry name" value="IG_LIKE"/>
    <property type="match status" value="1"/>
</dbReference>
<name>A0AAV4Q4Y2_9ARAC</name>
<accession>A0AAV4Q4Y2</accession>
<proteinExistence type="predicted"/>
<gene>
    <name evidence="2" type="ORF">CDAR_397061</name>
</gene>
<organism evidence="2 3">
    <name type="scientific">Caerostris darwini</name>
    <dbReference type="NCBI Taxonomy" id="1538125"/>
    <lineage>
        <taxon>Eukaryota</taxon>
        <taxon>Metazoa</taxon>
        <taxon>Ecdysozoa</taxon>
        <taxon>Arthropoda</taxon>
        <taxon>Chelicerata</taxon>
        <taxon>Arachnida</taxon>
        <taxon>Araneae</taxon>
        <taxon>Araneomorphae</taxon>
        <taxon>Entelegynae</taxon>
        <taxon>Araneoidea</taxon>
        <taxon>Araneidae</taxon>
        <taxon>Caerostris</taxon>
    </lineage>
</organism>
<dbReference type="Proteomes" id="UP001054837">
    <property type="component" value="Unassembled WGS sequence"/>
</dbReference>
<dbReference type="SUPFAM" id="SSF48726">
    <property type="entry name" value="Immunoglobulin"/>
    <property type="match status" value="1"/>
</dbReference>
<evidence type="ECO:0000259" key="1">
    <source>
        <dbReference type="PROSITE" id="PS50835"/>
    </source>
</evidence>
<protein>
    <recommendedName>
        <fullName evidence="1">Ig-like domain-containing protein</fullName>
    </recommendedName>
</protein>
<dbReference type="InterPro" id="IPR003598">
    <property type="entry name" value="Ig_sub2"/>
</dbReference>
<feature type="domain" description="Ig-like" evidence="1">
    <location>
        <begin position="18"/>
        <end position="89"/>
    </location>
</feature>
<dbReference type="InterPro" id="IPR007110">
    <property type="entry name" value="Ig-like_dom"/>
</dbReference>
<evidence type="ECO:0000313" key="3">
    <source>
        <dbReference type="Proteomes" id="UP001054837"/>
    </source>
</evidence>
<reference evidence="2 3" key="1">
    <citation type="submission" date="2021-06" db="EMBL/GenBank/DDBJ databases">
        <title>Caerostris darwini draft genome.</title>
        <authorList>
            <person name="Kono N."/>
            <person name="Arakawa K."/>
        </authorList>
    </citation>
    <scope>NUCLEOTIDE SEQUENCE [LARGE SCALE GENOMIC DNA]</scope>
</reference>
<dbReference type="SMART" id="SM00408">
    <property type="entry name" value="IGc2"/>
    <property type="match status" value="1"/>
</dbReference>
<dbReference type="Gene3D" id="2.60.40.10">
    <property type="entry name" value="Immunoglobulins"/>
    <property type="match status" value="1"/>
</dbReference>
<comment type="caution">
    <text evidence="2">The sequence shown here is derived from an EMBL/GenBank/DDBJ whole genome shotgun (WGS) entry which is preliminary data.</text>
</comment>
<keyword evidence="3" id="KW-1185">Reference proteome</keyword>
<dbReference type="AlphaFoldDB" id="A0AAV4Q4Y2"/>
<dbReference type="Pfam" id="PF13895">
    <property type="entry name" value="Ig_2"/>
    <property type="match status" value="1"/>
</dbReference>
<dbReference type="InterPro" id="IPR036179">
    <property type="entry name" value="Ig-like_dom_sf"/>
</dbReference>
<dbReference type="InterPro" id="IPR013783">
    <property type="entry name" value="Ig-like_fold"/>
</dbReference>